<feature type="signal peptide" evidence="1">
    <location>
        <begin position="1"/>
        <end position="26"/>
    </location>
</feature>
<name>A0A5B8LY02_9HYPH</name>
<keyword evidence="1" id="KW-0732">Signal</keyword>
<dbReference type="OrthoDB" id="7824623at2"/>
<sequence>MRTTKTTRLLLLSGVATVALMGPAMALDAQAFVDRIAEVYRPLGYDFTFGAAALDGDTITVDGGTVTIVSSPDAAMEPLTFDTEVTFTGVVENADGSYTAESVTIPDIDTDFAEEPAGHLTLSDVRVDGFYLPAGNPAPSIGLLQLFQSFSTGPLSLTRDGEEVFSFESMASQSTFNPSFATTELTDLASTFLISGMSADLTSVAEEDPAAGATIEALGLTSVTGEIYMEMSWAMADGHMDVTALTFDFDDVGALDLTFDITGFTPTVLDQIYAMQAAMGTGGEPTEEQAQAQMMQGMALMQGVNIVSASIRYDDASLAGKLLDFFAAQSGADRATFVEGLKAMLPAMLAESGIPALNDLVVPPVSAFLDDPQSLEVKVAPPSPTSLLVLMAAAANPAGLITALGLAVEANQPVD</sequence>
<evidence type="ECO:0008006" key="4">
    <source>
        <dbReference type="Google" id="ProtNLM"/>
    </source>
</evidence>
<dbReference type="RefSeq" id="WP_146291924.1">
    <property type="nucleotide sequence ID" value="NZ_CP042304.1"/>
</dbReference>
<reference evidence="2 3" key="1">
    <citation type="submission" date="2019-07" db="EMBL/GenBank/DDBJ databases">
        <title>Full genome sequence of Devosia sp. Gsoil 520.</title>
        <authorList>
            <person name="Im W.-T."/>
        </authorList>
    </citation>
    <scope>NUCLEOTIDE SEQUENCE [LARGE SCALE GENOMIC DNA]</scope>
    <source>
        <strain evidence="2 3">Gsoil 520</strain>
    </source>
</reference>
<keyword evidence="3" id="KW-1185">Reference proteome</keyword>
<dbReference type="Proteomes" id="UP000315364">
    <property type="component" value="Chromosome"/>
</dbReference>
<organism evidence="2 3">
    <name type="scientific">Devosia ginsengisoli</name>
    <dbReference type="NCBI Taxonomy" id="400770"/>
    <lineage>
        <taxon>Bacteria</taxon>
        <taxon>Pseudomonadati</taxon>
        <taxon>Pseudomonadota</taxon>
        <taxon>Alphaproteobacteria</taxon>
        <taxon>Hyphomicrobiales</taxon>
        <taxon>Devosiaceae</taxon>
        <taxon>Devosia</taxon>
    </lineage>
</organism>
<dbReference type="AlphaFoldDB" id="A0A5B8LY02"/>
<gene>
    <name evidence="2" type="ORF">FPZ08_19180</name>
</gene>
<proteinExistence type="predicted"/>
<evidence type="ECO:0000313" key="3">
    <source>
        <dbReference type="Proteomes" id="UP000315364"/>
    </source>
</evidence>
<accession>A0A5B8LY02</accession>
<evidence type="ECO:0000313" key="2">
    <source>
        <dbReference type="EMBL" id="QDZ12679.1"/>
    </source>
</evidence>
<feature type="chain" id="PRO_5022658969" description="DUF945 domain-containing protein" evidence="1">
    <location>
        <begin position="27"/>
        <end position="415"/>
    </location>
</feature>
<protein>
    <recommendedName>
        <fullName evidence="4">DUF945 domain-containing protein</fullName>
    </recommendedName>
</protein>
<evidence type="ECO:0000256" key="1">
    <source>
        <dbReference type="SAM" id="SignalP"/>
    </source>
</evidence>
<dbReference type="EMBL" id="CP042304">
    <property type="protein sequence ID" value="QDZ12679.1"/>
    <property type="molecule type" value="Genomic_DNA"/>
</dbReference>
<dbReference type="KEGG" id="dea:FPZ08_19180"/>